<evidence type="ECO:0000256" key="5">
    <source>
        <dbReference type="ARBA" id="ARBA00022490"/>
    </source>
</evidence>
<evidence type="ECO:0000256" key="8">
    <source>
        <dbReference type="ARBA" id="ARBA00022695"/>
    </source>
</evidence>
<keyword evidence="10 13" id="KW-0067">ATP-binding</keyword>
<keyword evidence="8 13" id="KW-0548">Nucleotidyltransferase</keyword>
<dbReference type="PIRSF" id="PIRSF004930">
    <property type="entry name" value="Tln_factor_SUA5"/>
    <property type="match status" value="1"/>
</dbReference>
<dbReference type="InterPro" id="IPR038385">
    <property type="entry name" value="Sua5/YwlC_C"/>
</dbReference>
<keyword evidence="17" id="KW-1185">Reference proteome</keyword>
<keyword evidence="9 13" id="KW-0547">Nucleotide-binding</keyword>
<dbReference type="PROSITE" id="PS51163">
    <property type="entry name" value="YRDC"/>
    <property type="match status" value="1"/>
</dbReference>
<evidence type="ECO:0000256" key="2">
    <source>
        <dbReference type="ARBA" id="ARBA00007663"/>
    </source>
</evidence>
<evidence type="ECO:0000256" key="4">
    <source>
        <dbReference type="ARBA" id="ARBA00015492"/>
    </source>
</evidence>
<accession>A0ABW0VPG2</accession>
<evidence type="ECO:0000313" key="17">
    <source>
        <dbReference type="Proteomes" id="UP001596047"/>
    </source>
</evidence>
<dbReference type="Gene3D" id="3.90.870.10">
    <property type="entry name" value="DHBP synthase"/>
    <property type="match status" value="1"/>
</dbReference>
<evidence type="ECO:0000256" key="3">
    <source>
        <dbReference type="ARBA" id="ARBA00012584"/>
    </source>
</evidence>
<evidence type="ECO:0000256" key="11">
    <source>
        <dbReference type="ARBA" id="ARBA00029774"/>
    </source>
</evidence>
<evidence type="ECO:0000256" key="10">
    <source>
        <dbReference type="ARBA" id="ARBA00022840"/>
    </source>
</evidence>
<evidence type="ECO:0000256" key="9">
    <source>
        <dbReference type="ARBA" id="ARBA00022741"/>
    </source>
</evidence>
<dbReference type="InterPro" id="IPR006070">
    <property type="entry name" value="Sua5-like_dom"/>
</dbReference>
<name>A0ABW0VPG2_9BACL</name>
<dbReference type="InterPro" id="IPR050156">
    <property type="entry name" value="TC-AMP_synthase_SUA5"/>
</dbReference>
<evidence type="ECO:0000256" key="7">
    <source>
        <dbReference type="ARBA" id="ARBA00022694"/>
    </source>
</evidence>
<comment type="caution">
    <text evidence="16">The sequence shown here is derived from an EMBL/GenBank/DDBJ whole genome shotgun (WGS) entry which is preliminary data.</text>
</comment>
<keyword evidence="5 13" id="KW-0963">Cytoplasm</keyword>
<dbReference type="Proteomes" id="UP001596047">
    <property type="component" value="Unassembled WGS sequence"/>
</dbReference>
<feature type="domain" description="YrdC-like" evidence="15">
    <location>
        <begin position="16"/>
        <end position="203"/>
    </location>
</feature>
<comment type="catalytic activity">
    <reaction evidence="12 13">
        <text>L-threonine + hydrogencarbonate + ATP = L-threonylcarbamoyladenylate + diphosphate + H2O</text>
        <dbReference type="Rhea" id="RHEA:36407"/>
        <dbReference type="ChEBI" id="CHEBI:15377"/>
        <dbReference type="ChEBI" id="CHEBI:17544"/>
        <dbReference type="ChEBI" id="CHEBI:30616"/>
        <dbReference type="ChEBI" id="CHEBI:33019"/>
        <dbReference type="ChEBI" id="CHEBI:57926"/>
        <dbReference type="ChEBI" id="CHEBI:73682"/>
        <dbReference type="EC" id="2.7.7.87"/>
    </reaction>
</comment>
<dbReference type="RefSeq" id="WP_379186229.1">
    <property type="nucleotide sequence ID" value="NZ_JBHSOW010000007.1"/>
</dbReference>
<proteinExistence type="inferred from homology"/>
<evidence type="ECO:0000256" key="13">
    <source>
        <dbReference type="PIRNR" id="PIRNR004930"/>
    </source>
</evidence>
<dbReference type="InterPro" id="IPR010923">
    <property type="entry name" value="T(6)A37_SUA5"/>
</dbReference>
<dbReference type="GO" id="GO:0061710">
    <property type="term" value="F:L-threonylcarbamoyladenylate synthase"/>
    <property type="evidence" value="ECO:0007669"/>
    <property type="project" value="UniProtKB-EC"/>
</dbReference>
<dbReference type="Pfam" id="PF01300">
    <property type="entry name" value="Sua5_yciO_yrdC"/>
    <property type="match status" value="1"/>
</dbReference>
<evidence type="ECO:0000259" key="15">
    <source>
        <dbReference type="PROSITE" id="PS51163"/>
    </source>
</evidence>
<dbReference type="EC" id="2.7.7.87" evidence="3 13"/>
<comment type="function">
    <text evidence="13">Required for the formation of a threonylcarbamoyl group on adenosine at position 37 (t(6)A37) in tRNAs that read codons beginning with adenine.</text>
</comment>
<dbReference type="InterPro" id="IPR017945">
    <property type="entry name" value="DHBP_synth_RibB-like_a/b_dom"/>
</dbReference>
<feature type="region of interest" description="Disordered" evidence="14">
    <location>
        <begin position="231"/>
        <end position="267"/>
    </location>
</feature>
<organism evidence="16 17">
    <name type="scientific">Paenibacillus solisilvae</name>
    <dbReference type="NCBI Taxonomy" id="2486751"/>
    <lineage>
        <taxon>Bacteria</taxon>
        <taxon>Bacillati</taxon>
        <taxon>Bacillota</taxon>
        <taxon>Bacilli</taxon>
        <taxon>Bacillales</taxon>
        <taxon>Paenibacillaceae</taxon>
        <taxon>Paenibacillus</taxon>
    </lineage>
</organism>
<dbReference type="PANTHER" id="PTHR17490:SF16">
    <property type="entry name" value="THREONYLCARBAMOYL-AMP SYNTHASE"/>
    <property type="match status" value="1"/>
</dbReference>
<gene>
    <name evidence="16" type="ORF">ACFPYJ_01310</name>
</gene>
<dbReference type="Gene3D" id="3.40.50.11030">
    <property type="entry name" value="Threonylcarbamoyl-AMP synthase, C-terminal domain"/>
    <property type="match status" value="1"/>
</dbReference>
<dbReference type="PANTHER" id="PTHR17490">
    <property type="entry name" value="SUA5"/>
    <property type="match status" value="1"/>
</dbReference>
<dbReference type="SUPFAM" id="SSF55821">
    <property type="entry name" value="YrdC/RibB"/>
    <property type="match status" value="1"/>
</dbReference>
<evidence type="ECO:0000313" key="16">
    <source>
        <dbReference type="EMBL" id="MFC5647772.1"/>
    </source>
</evidence>
<keyword evidence="7 13" id="KW-0819">tRNA processing</keyword>
<dbReference type="EMBL" id="JBHSOW010000007">
    <property type="protein sequence ID" value="MFC5647772.1"/>
    <property type="molecule type" value="Genomic_DNA"/>
</dbReference>
<dbReference type="Pfam" id="PF03481">
    <property type="entry name" value="Sua5_C"/>
    <property type="match status" value="1"/>
</dbReference>
<dbReference type="InterPro" id="IPR005145">
    <property type="entry name" value="Sua5_C"/>
</dbReference>
<comment type="similarity">
    <text evidence="2 13">Belongs to the SUA5 family.</text>
</comment>
<evidence type="ECO:0000256" key="12">
    <source>
        <dbReference type="ARBA" id="ARBA00048366"/>
    </source>
</evidence>
<protein>
    <recommendedName>
        <fullName evidence="4 13">Threonylcarbamoyl-AMP synthase</fullName>
        <shortName evidence="13">TC-AMP synthase</shortName>
        <ecNumber evidence="3 13">2.7.7.87</ecNumber>
    </recommendedName>
    <alternativeName>
        <fullName evidence="11 13">L-threonylcarbamoyladenylate synthase</fullName>
    </alternativeName>
</protein>
<evidence type="ECO:0000256" key="1">
    <source>
        <dbReference type="ARBA" id="ARBA00004496"/>
    </source>
</evidence>
<dbReference type="NCBIfam" id="TIGR00057">
    <property type="entry name" value="L-threonylcarbamoyladenylate synthase"/>
    <property type="match status" value="1"/>
</dbReference>
<keyword evidence="6 13" id="KW-0808">Transferase</keyword>
<sequence>MSTTTLWQVDDYDSRESGLEEAAALLRTGGTVAFPTETVYGLGADARSTAAVERIFAAKGRPADNPLIVHIAELSQLDELVPPPGPLAKRLMERFWPGPLTLVLPVIPGAVSPRVTAGLATVAVRMPAHPVALALIAAAGCPVAAPSANRSGRPSPTLASHVLADLGGRIDGIVDGGAAGVGLESTVVEIDGDTVRILRPGGVTAEALREIGAHVAYDAAAAPGSRGGAAPLAPSAAAALPQPAGSGRPPGTIEPAGGGEAHAATAAAPRSPGMKYAHYAPQGLMQLVKGEASAVAAYIQAAVRTAQSQGERTGVLAFAEHAAAYDADHVLVVGSLAQLETAAHGLYAALRAFDERGVQRIWAEACPEEGIGHALMNRLVKAAGHQIVSI</sequence>
<evidence type="ECO:0000256" key="6">
    <source>
        <dbReference type="ARBA" id="ARBA00022679"/>
    </source>
</evidence>
<comment type="subcellular location">
    <subcellularLocation>
        <location evidence="1 13">Cytoplasm</location>
    </subcellularLocation>
</comment>
<evidence type="ECO:0000256" key="14">
    <source>
        <dbReference type="SAM" id="MobiDB-lite"/>
    </source>
</evidence>
<reference evidence="17" key="1">
    <citation type="journal article" date="2019" name="Int. J. Syst. Evol. Microbiol.">
        <title>The Global Catalogue of Microorganisms (GCM) 10K type strain sequencing project: providing services to taxonomists for standard genome sequencing and annotation.</title>
        <authorList>
            <consortium name="The Broad Institute Genomics Platform"/>
            <consortium name="The Broad Institute Genome Sequencing Center for Infectious Disease"/>
            <person name="Wu L."/>
            <person name="Ma J."/>
        </authorList>
    </citation>
    <scope>NUCLEOTIDE SEQUENCE [LARGE SCALE GENOMIC DNA]</scope>
    <source>
        <strain evidence="17">CGMCC 1.3240</strain>
    </source>
</reference>
<feature type="compositionally biased region" description="Low complexity" evidence="14">
    <location>
        <begin position="231"/>
        <end position="247"/>
    </location>
</feature>